<dbReference type="HOGENOM" id="CLU_148545_0_0_5"/>
<evidence type="ECO:0000313" key="1">
    <source>
        <dbReference type="EMBL" id="ABP70258.1"/>
    </source>
</evidence>
<accession>A4WS94</accession>
<proteinExistence type="predicted"/>
<dbReference type="STRING" id="349102.Rsph17025_1361"/>
<name>A4WS94_CERS5</name>
<dbReference type="AlphaFoldDB" id="A4WS94"/>
<reference evidence="1" key="1">
    <citation type="submission" date="2007-04" db="EMBL/GenBank/DDBJ databases">
        <title>Complete sequence of chromosome of Rhodobacter sphaeroides ATCC 17025.</title>
        <authorList>
            <consortium name="US DOE Joint Genome Institute"/>
            <person name="Copeland A."/>
            <person name="Lucas S."/>
            <person name="Lapidus A."/>
            <person name="Barry K."/>
            <person name="Detter J.C."/>
            <person name="Glavina del Rio T."/>
            <person name="Hammon N."/>
            <person name="Israni S."/>
            <person name="Dalin E."/>
            <person name="Tice H."/>
            <person name="Pitluck S."/>
            <person name="Chertkov O."/>
            <person name="Brettin T."/>
            <person name="Bruce D."/>
            <person name="Han C."/>
            <person name="Schmutz J."/>
            <person name="Larimer F."/>
            <person name="Land M."/>
            <person name="Hauser L."/>
            <person name="Kyrpides N."/>
            <person name="Kim E."/>
            <person name="Richardson P."/>
            <person name="Mackenzie C."/>
            <person name="Choudhary M."/>
            <person name="Donohue T.J."/>
            <person name="Kaplan S."/>
        </authorList>
    </citation>
    <scope>NUCLEOTIDE SEQUENCE [LARGE SCALE GENOMIC DNA]</scope>
    <source>
        <strain evidence="1">ATCC 17025</strain>
    </source>
</reference>
<dbReference type="KEGG" id="rsq:Rsph17025_1361"/>
<dbReference type="EMBL" id="CP000661">
    <property type="protein sequence ID" value="ABP70258.1"/>
    <property type="molecule type" value="Genomic_DNA"/>
</dbReference>
<dbReference type="BioCyc" id="RSPH349102:G1G8M-1399-MONOMER"/>
<protein>
    <submittedName>
        <fullName evidence="1">Uncharacterized protein</fullName>
    </submittedName>
</protein>
<organism evidence="1">
    <name type="scientific">Cereibacter sphaeroides (strain ATCC 17025 / ATH 2.4.3)</name>
    <name type="common">Rhodobacter sphaeroides</name>
    <dbReference type="NCBI Taxonomy" id="349102"/>
    <lineage>
        <taxon>Bacteria</taxon>
        <taxon>Pseudomonadati</taxon>
        <taxon>Pseudomonadota</taxon>
        <taxon>Alphaproteobacteria</taxon>
        <taxon>Rhodobacterales</taxon>
        <taxon>Paracoccaceae</taxon>
        <taxon>Cereibacter</taxon>
    </lineage>
</organism>
<sequence precursor="true">MRDLYSNIKAVAALAPGVQAAAVNGPAVDMIGARAVVFVLSTGAVAGSGDFGASLEESDDGQTWEAVASADMMSAAPATLEASKTYRLGYLGHKRHVRLALSKAGGTSIAAGAVAILSPLDRPVI</sequence>
<dbReference type="eggNOG" id="ENOG5032EKQ">
    <property type="taxonomic scope" value="Bacteria"/>
</dbReference>
<gene>
    <name evidence="1" type="ordered locus">Rsph17025_1361</name>
</gene>